<keyword evidence="2" id="KW-1185">Reference proteome</keyword>
<dbReference type="AlphaFoldDB" id="A0A7R9AD59"/>
<dbReference type="EMBL" id="CAJPEV010004014">
    <property type="protein sequence ID" value="CAG0900992.1"/>
    <property type="molecule type" value="Genomic_DNA"/>
</dbReference>
<protein>
    <submittedName>
        <fullName evidence="1">Uncharacterized protein</fullName>
    </submittedName>
</protein>
<evidence type="ECO:0000313" key="2">
    <source>
        <dbReference type="Proteomes" id="UP000677054"/>
    </source>
</evidence>
<sequence length="86" mass="10013">MATVLARPKINEPRGEMSRFEVNRVNSLKATVLGLSATDDRTNECRVHFCPIEHFWMYVPHVMHFGFVLHTISILRCRGRIRSEDD</sequence>
<proteinExistence type="predicted"/>
<dbReference type="Proteomes" id="UP000677054">
    <property type="component" value="Unassembled WGS sequence"/>
</dbReference>
<dbReference type="EMBL" id="LR903531">
    <property type="protein sequence ID" value="CAD7251996.1"/>
    <property type="molecule type" value="Genomic_DNA"/>
</dbReference>
<evidence type="ECO:0000313" key="1">
    <source>
        <dbReference type="EMBL" id="CAD7251996.1"/>
    </source>
</evidence>
<name>A0A7R9AD59_9CRUS</name>
<gene>
    <name evidence="1" type="ORF">DSTB1V02_LOCUS11757</name>
</gene>
<reference evidence="1" key="1">
    <citation type="submission" date="2020-11" db="EMBL/GenBank/DDBJ databases">
        <authorList>
            <person name="Tran Van P."/>
        </authorList>
    </citation>
    <scope>NUCLEOTIDE SEQUENCE</scope>
</reference>
<accession>A0A7R9AD59</accession>
<organism evidence="1">
    <name type="scientific">Darwinula stevensoni</name>
    <dbReference type="NCBI Taxonomy" id="69355"/>
    <lineage>
        <taxon>Eukaryota</taxon>
        <taxon>Metazoa</taxon>
        <taxon>Ecdysozoa</taxon>
        <taxon>Arthropoda</taxon>
        <taxon>Crustacea</taxon>
        <taxon>Oligostraca</taxon>
        <taxon>Ostracoda</taxon>
        <taxon>Podocopa</taxon>
        <taxon>Podocopida</taxon>
        <taxon>Darwinulocopina</taxon>
        <taxon>Darwinuloidea</taxon>
        <taxon>Darwinulidae</taxon>
        <taxon>Darwinula</taxon>
    </lineage>
</organism>